<feature type="region of interest" description="Disordered" evidence="1">
    <location>
        <begin position="83"/>
        <end position="109"/>
    </location>
</feature>
<name>A0AAD6CSQ4_9EURO</name>
<evidence type="ECO:0000313" key="4">
    <source>
        <dbReference type="Proteomes" id="UP001220324"/>
    </source>
</evidence>
<dbReference type="EMBL" id="JAQIZZ010000007">
    <property type="protein sequence ID" value="KAJ5533444.1"/>
    <property type="molecule type" value="Genomic_DNA"/>
</dbReference>
<organism evidence="3 4">
    <name type="scientific">Penicillium frequentans</name>
    <dbReference type="NCBI Taxonomy" id="3151616"/>
    <lineage>
        <taxon>Eukaryota</taxon>
        <taxon>Fungi</taxon>
        <taxon>Dikarya</taxon>
        <taxon>Ascomycota</taxon>
        <taxon>Pezizomycotina</taxon>
        <taxon>Eurotiomycetes</taxon>
        <taxon>Eurotiomycetidae</taxon>
        <taxon>Eurotiales</taxon>
        <taxon>Aspergillaceae</taxon>
        <taxon>Penicillium</taxon>
    </lineage>
</organism>
<proteinExistence type="predicted"/>
<dbReference type="AlphaFoldDB" id="A0AAD6CSQ4"/>
<dbReference type="Proteomes" id="UP001220324">
    <property type="component" value="Unassembled WGS sequence"/>
</dbReference>
<accession>A0AAD6CSQ4</accession>
<gene>
    <name evidence="3" type="ORF">N7494_009996</name>
</gene>
<feature type="transmembrane region" description="Helical" evidence="2">
    <location>
        <begin position="40"/>
        <end position="61"/>
    </location>
</feature>
<keyword evidence="2" id="KW-0472">Membrane</keyword>
<protein>
    <submittedName>
        <fullName evidence="3">Uncharacterized protein</fullName>
    </submittedName>
</protein>
<sequence length="109" mass="12027">MNTALSRSLRSVFPYTPTAGLRPTHAVWRLLSRLSRKQKLGSSVAALVVSVPPFVLELFLFPDPIPLPSNPKELWPVVFRSIPPSQKPTPNDSLKFIRLTDGNGSPNVP</sequence>
<evidence type="ECO:0000256" key="2">
    <source>
        <dbReference type="SAM" id="Phobius"/>
    </source>
</evidence>
<reference evidence="3 4" key="1">
    <citation type="journal article" date="2023" name="IMA Fungus">
        <title>Comparative genomic study of the Penicillium genus elucidates a diverse pangenome and 15 lateral gene transfer events.</title>
        <authorList>
            <person name="Petersen C."/>
            <person name="Sorensen T."/>
            <person name="Nielsen M.R."/>
            <person name="Sondergaard T.E."/>
            <person name="Sorensen J.L."/>
            <person name="Fitzpatrick D.A."/>
            <person name="Frisvad J.C."/>
            <person name="Nielsen K.L."/>
        </authorList>
    </citation>
    <scope>NUCLEOTIDE SEQUENCE [LARGE SCALE GENOMIC DNA]</scope>
    <source>
        <strain evidence="3 4">IBT 35679</strain>
    </source>
</reference>
<evidence type="ECO:0000313" key="3">
    <source>
        <dbReference type="EMBL" id="KAJ5533444.1"/>
    </source>
</evidence>
<comment type="caution">
    <text evidence="3">The sequence shown here is derived from an EMBL/GenBank/DDBJ whole genome shotgun (WGS) entry which is preliminary data.</text>
</comment>
<keyword evidence="2" id="KW-1133">Transmembrane helix</keyword>
<keyword evidence="4" id="KW-1185">Reference proteome</keyword>
<keyword evidence="2" id="KW-0812">Transmembrane</keyword>
<evidence type="ECO:0000256" key="1">
    <source>
        <dbReference type="SAM" id="MobiDB-lite"/>
    </source>
</evidence>